<evidence type="ECO:0000256" key="1">
    <source>
        <dbReference type="SAM" id="Phobius"/>
    </source>
</evidence>
<name>A0ABD1MX37_9FABA</name>
<feature type="transmembrane region" description="Helical" evidence="1">
    <location>
        <begin position="12"/>
        <end position="35"/>
    </location>
</feature>
<keyword evidence="1" id="KW-0812">Transmembrane</keyword>
<protein>
    <recommendedName>
        <fullName evidence="4">Transmembrane protein</fullName>
    </recommendedName>
</protein>
<organism evidence="2 3">
    <name type="scientific">Flemingia macrophylla</name>
    <dbReference type="NCBI Taxonomy" id="520843"/>
    <lineage>
        <taxon>Eukaryota</taxon>
        <taxon>Viridiplantae</taxon>
        <taxon>Streptophyta</taxon>
        <taxon>Embryophyta</taxon>
        <taxon>Tracheophyta</taxon>
        <taxon>Spermatophyta</taxon>
        <taxon>Magnoliopsida</taxon>
        <taxon>eudicotyledons</taxon>
        <taxon>Gunneridae</taxon>
        <taxon>Pentapetalae</taxon>
        <taxon>rosids</taxon>
        <taxon>fabids</taxon>
        <taxon>Fabales</taxon>
        <taxon>Fabaceae</taxon>
        <taxon>Papilionoideae</taxon>
        <taxon>50 kb inversion clade</taxon>
        <taxon>NPAAA clade</taxon>
        <taxon>indigoferoid/millettioid clade</taxon>
        <taxon>Phaseoleae</taxon>
        <taxon>Flemingia</taxon>
    </lineage>
</organism>
<reference evidence="2 3" key="1">
    <citation type="submission" date="2024-08" db="EMBL/GenBank/DDBJ databases">
        <title>Insights into the chromosomal genome structure of Flemingia macrophylla.</title>
        <authorList>
            <person name="Ding Y."/>
            <person name="Zhao Y."/>
            <person name="Bi W."/>
            <person name="Wu M."/>
            <person name="Zhao G."/>
            <person name="Gong Y."/>
            <person name="Li W."/>
            <person name="Zhang P."/>
        </authorList>
    </citation>
    <scope>NUCLEOTIDE SEQUENCE [LARGE SCALE GENOMIC DNA]</scope>
    <source>
        <strain evidence="2">DYQJB</strain>
        <tissue evidence="2">Leaf</tissue>
    </source>
</reference>
<sequence>MLNVTHIQSSSLALSLTHFFFDAHLLCYGYSLLVLGFRRLRRKRCMWLGLGLGIRVRKCLWMIWYIGEWWMGTRLNQKEEGTLSRWHVKGLVLFA</sequence>
<comment type="caution">
    <text evidence="2">The sequence shown here is derived from an EMBL/GenBank/DDBJ whole genome shotgun (WGS) entry which is preliminary data.</text>
</comment>
<keyword evidence="3" id="KW-1185">Reference proteome</keyword>
<accession>A0ABD1MX37</accession>
<dbReference type="EMBL" id="JBGMDY010000003">
    <property type="protein sequence ID" value="KAL2340201.1"/>
    <property type="molecule type" value="Genomic_DNA"/>
</dbReference>
<keyword evidence="1" id="KW-1133">Transmembrane helix</keyword>
<proteinExistence type="predicted"/>
<evidence type="ECO:0000313" key="2">
    <source>
        <dbReference type="EMBL" id="KAL2340201.1"/>
    </source>
</evidence>
<dbReference type="Proteomes" id="UP001603857">
    <property type="component" value="Unassembled WGS sequence"/>
</dbReference>
<evidence type="ECO:0000313" key="3">
    <source>
        <dbReference type="Proteomes" id="UP001603857"/>
    </source>
</evidence>
<dbReference type="AlphaFoldDB" id="A0ABD1MX37"/>
<evidence type="ECO:0008006" key="4">
    <source>
        <dbReference type="Google" id="ProtNLM"/>
    </source>
</evidence>
<gene>
    <name evidence="2" type="ORF">Fmac_008141</name>
</gene>
<keyword evidence="1" id="KW-0472">Membrane</keyword>